<evidence type="ECO:0000313" key="3">
    <source>
        <dbReference type="Proteomes" id="UP000199708"/>
    </source>
</evidence>
<evidence type="ECO:0000313" key="2">
    <source>
        <dbReference type="EMBL" id="SDG37930.1"/>
    </source>
</evidence>
<evidence type="ECO:0000256" key="1">
    <source>
        <dbReference type="SAM" id="Phobius"/>
    </source>
</evidence>
<gene>
    <name evidence="2" type="ORF">SAMN05421791_10710</name>
</gene>
<dbReference type="OrthoDB" id="9804217at2"/>
<name>A0A1G7TTQ6_9LACT</name>
<keyword evidence="1" id="KW-0472">Membrane</keyword>
<keyword evidence="3" id="KW-1185">Reference proteome</keyword>
<dbReference type="Proteomes" id="UP000199708">
    <property type="component" value="Unassembled WGS sequence"/>
</dbReference>
<protein>
    <submittedName>
        <fullName evidence="2">Uncharacterized protein</fullName>
    </submittedName>
</protein>
<keyword evidence="1" id="KW-1133">Transmembrane helix</keyword>
<feature type="transmembrane region" description="Helical" evidence="1">
    <location>
        <begin position="66"/>
        <end position="86"/>
    </location>
</feature>
<keyword evidence="1" id="KW-0812">Transmembrane</keyword>
<dbReference type="EMBL" id="FNCK01000007">
    <property type="protein sequence ID" value="SDG37930.1"/>
    <property type="molecule type" value="Genomic_DNA"/>
</dbReference>
<sequence length="88" mass="10176">MWSIQKNESLALAQHFDDNRMFISEYSVFSKPDDEIFSQITCTLGYKKTKLFMSVMTGIAISKAHLEVVGMHFILLFLINLVLFNIRV</sequence>
<organism evidence="2 3">
    <name type="scientific">Facklamia miroungae</name>
    <dbReference type="NCBI Taxonomy" id="120956"/>
    <lineage>
        <taxon>Bacteria</taxon>
        <taxon>Bacillati</taxon>
        <taxon>Bacillota</taxon>
        <taxon>Bacilli</taxon>
        <taxon>Lactobacillales</taxon>
        <taxon>Aerococcaceae</taxon>
        <taxon>Facklamia</taxon>
    </lineage>
</organism>
<reference evidence="2 3" key="1">
    <citation type="submission" date="2016-10" db="EMBL/GenBank/DDBJ databases">
        <authorList>
            <person name="de Groot N.N."/>
        </authorList>
    </citation>
    <scope>NUCLEOTIDE SEQUENCE [LARGE SCALE GENOMIC DNA]</scope>
    <source>
        <strain evidence="2 3">ATCC BAA-466</strain>
    </source>
</reference>
<accession>A0A1G7TTQ6</accession>
<dbReference type="AlphaFoldDB" id="A0A1G7TTQ6"/>
<proteinExistence type="predicted"/>